<dbReference type="AlphaFoldDB" id="A0A371FRC1"/>
<evidence type="ECO:0000313" key="3">
    <source>
        <dbReference type="Proteomes" id="UP000257109"/>
    </source>
</evidence>
<keyword evidence="3" id="KW-1185">Reference proteome</keyword>
<proteinExistence type="predicted"/>
<dbReference type="EMBL" id="QJKJ01008080">
    <property type="protein sequence ID" value="RDX80846.1"/>
    <property type="molecule type" value="Genomic_DNA"/>
</dbReference>
<reference evidence="2" key="1">
    <citation type="submission" date="2018-05" db="EMBL/GenBank/DDBJ databases">
        <title>Draft genome of Mucuna pruriens seed.</title>
        <authorList>
            <person name="Nnadi N.E."/>
            <person name="Vos R."/>
            <person name="Hasami M.H."/>
            <person name="Devisetty U.K."/>
            <person name="Aguiy J.C."/>
        </authorList>
    </citation>
    <scope>NUCLEOTIDE SEQUENCE [LARGE SCALE GENOMIC DNA]</scope>
    <source>
        <strain evidence="2">JCA_2017</strain>
    </source>
</reference>
<feature type="domain" description="DUF6738" evidence="1">
    <location>
        <begin position="63"/>
        <end position="88"/>
    </location>
</feature>
<comment type="caution">
    <text evidence="2">The sequence shown here is derived from an EMBL/GenBank/DDBJ whole genome shotgun (WGS) entry which is preliminary data.</text>
</comment>
<sequence>MCINREAHITVKGVDTHSVLRFCNPSSSLSFHRFGGARCLSDAWSIERALVMRRGSSLFLWYMIRSNPSKLHAYDPEIDMTYHRLIRSPRSSEVANNSHNDSIFAPDFAILKSNNADFDSDLANSNFDFGVDISKFSLDNMDDNNQILKELATPNIMCQLWCIRYPKLEQAQS</sequence>
<evidence type="ECO:0000313" key="2">
    <source>
        <dbReference type="EMBL" id="RDX80846.1"/>
    </source>
</evidence>
<evidence type="ECO:0000259" key="1">
    <source>
        <dbReference type="Pfam" id="PF20523"/>
    </source>
</evidence>
<accession>A0A371FRC1</accession>
<gene>
    <name evidence="2" type="ORF">CR513_38549</name>
</gene>
<dbReference type="Proteomes" id="UP000257109">
    <property type="component" value="Unassembled WGS sequence"/>
</dbReference>
<dbReference type="Pfam" id="PF20523">
    <property type="entry name" value="DUF6738"/>
    <property type="match status" value="1"/>
</dbReference>
<protein>
    <recommendedName>
        <fullName evidence="1">DUF6738 domain-containing protein</fullName>
    </recommendedName>
</protein>
<feature type="non-terminal residue" evidence="2">
    <location>
        <position position="1"/>
    </location>
</feature>
<dbReference type="InterPro" id="IPR046626">
    <property type="entry name" value="DUF6738"/>
</dbReference>
<name>A0A371FRC1_MUCPR</name>
<organism evidence="2 3">
    <name type="scientific">Mucuna pruriens</name>
    <name type="common">Velvet bean</name>
    <name type="synonym">Dolichos pruriens</name>
    <dbReference type="NCBI Taxonomy" id="157652"/>
    <lineage>
        <taxon>Eukaryota</taxon>
        <taxon>Viridiplantae</taxon>
        <taxon>Streptophyta</taxon>
        <taxon>Embryophyta</taxon>
        <taxon>Tracheophyta</taxon>
        <taxon>Spermatophyta</taxon>
        <taxon>Magnoliopsida</taxon>
        <taxon>eudicotyledons</taxon>
        <taxon>Gunneridae</taxon>
        <taxon>Pentapetalae</taxon>
        <taxon>rosids</taxon>
        <taxon>fabids</taxon>
        <taxon>Fabales</taxon>
        <taxon>Fabaceae</taxon>
        <taxon>Papilionoideae</taxon>
        <taxon>50 kb inversion clade</taxon>
        <taxon>NPAAA clade</taxon>
        <taxon>indigoferoid/millettioid clade</taxon>
        <taxon>Phaseoleae</taxon>
        <taxon>Mucuna</taxon>
    </lineage>
</organism>